<reference evidence="2" key="1">
    <citation type="submission" date="2022-10" db="EMBL/GenBank/DDBJ databases">
        <authorList>
            <person name="Chen Y."/>
            <person name="Dougan E. K."/>
            <person name="Chan C."/>
            <person name="Rhodes N."/>
            <person name="Thang M."/>
        </authorList>
    </citation>
    <scope>NUCLEOTIDE SEQUENCE</scope>
</reference>
<gene>
    <name evidence="2" type="ORF">C1SCF055_LOCUS10949</name>
</gene>
<organism evidence="2">
    <name type="scientific">Cladocopium goreaui</name>
    <dbReference type="NCBI Taxonomy" id="2562237"/>
    <lineage>
        <taxon>Eukaryota</taxon>
        <taxon>Sar</taxon>
        <taxon>Alveolata</taxon>
        <taxon>Dinophyceae</taxon>
        <taxon>Suessiales</taxon>
        <taxon>Symbiodiniaceae</taxon>
        <taxon>Cladocopium</taxon>
    </lineage>
</organism>
<proteinExistence type="predicted"/>
<dbReference type="EMBL" id="CAMXCT010000791">
    <property type="protein sequence ID" value="CAI3983329.1"/>
    <property type="molecule type" value="Genomic_DNA"/>
</dbReference>
<keyword evidence="4" id="KW-1185">Reference proteome</keyword>
<dbReference type="Proteomes" id="UP001152797">
    <property type="component" value="Unassembled WGS sequence"/>
</dbReference>
<feature type="region of interest" description="Disordered" evidence="1">
    <location>
        <begin position="172"/>
        <end position="193"/>
    </location>
</feature>
<dbReference type="EMBL" id="CAMXCT020000791">
    <property type="protein sequence ID" value="CAL1136704.1"/>
    <property type="molecule type" value="Genomic_DNA"/>
</dbReference>
<reference evidence="3 4" key="2">
    <citation type="submission" date="2024-05" db="EMBL/GenBank/DDBJ databases">
        <authorList>
            <person name="Chen Y."/>
            <person name="Shah S."/>
            <person name="Dougan E. K."/>
            <person name="Thang M."/>
            <person name="Chan C."/>
        </authorList>
    </citation>
    <scope>NUCLEOTIDE SEQUENCE [LARGE SCALE GENOMIC DNA]</scope>
</reference>
<protein>
    <submittedName>
        <fullName evidence="3">Potassium voltage-gated channel subfamily H member 7</fullName>
    </submittedName>
</protein>
<dbReference type="AlphaFoldDB" id="A0A9P1FN08"/>
<evidence type="ECO:0000313" key="3">
    <source>
        <dbReference type="EMBL" id="CAL4770641.1"/>
    </source>
</evidence>
<dbReference type="EMBL" id="CAMXCT030000791">
    <property type="protein sequence ID" value="CAL4770641.1"/>
    <property type="molecule type" value="Genomic_DNA"/>
</dbReference>
<comment type="caution">
    <text evidence="2">The sequence shown here is derived from an EMBL/GenBank/DDBJ whole genome shotgun (WGS) entry which is preliminary data.</text>
</comment>
<sequence length="193" mass="21133">MLLGVPDIKCNKFGGLVPVDLQRIPACVSVCKLLDQEDVVLKEKKLASSDLLAKYGDELKDKGTLLRDVLLEGGTARYACRNGCISVGDTTRQCGEMEKNMAVKCGCNVRLVVKDMTFDDPKLATQIEKVKFQAYGGPLNQEELEDLRGSKGYKAATKFTMEDLNSKEPNENLAIDIPKPANTETGATFKAVR</sequence>
<accession>A0A9P1FN08</accession>
<evidence type="ECO:0000313" key="4">
    <source>
        <dbReference type="Proteomes" id="UP001152797"/>
    </source>
</evidence>
<evidence type="ECO:0000313" key="2">
    <source>
        <dbReference type="EMBL" id="CAI3983329.1"/>
    </source>
</evidence>
<name>A0A9P1FN08_9DINO</name>
<evidence type="ECO:0000256" key="1">
    <source>
        <dbReference type="SAM" id="MobiDB-lite"/>
    </source>
</evidence>